<sequence>MAPLRLRARERIRWLTFLSAVCQTTAIGRRRYNKCQSSDPRGVRKDEGNRASTRAHSRVQIRTNNRMHPSISAGLESTLPTGCVRFARPGCERFARIIEVKQALWKAHNGIAPSRFVTTSYSSKSRGAREGGGDHNRRDLEGKTDNDADCNTKIIATVIGGIDDMELNTGYRKAQVWKLSWVMATGGLRSLRGPTMTFSLEDIRPLQTHHNDALLIQLKIATTMVRRILMDTGSSVDIIMLECLKRLRSYRDSYCVVQGTSQCTPLEPKDHMSEWATRTTTNRRNKFFSGGHPYSTQCHPGMTNREKIVRRPKNGKGIFLCEFEILGKEGRTPHIQDVSTKPERKEAMVVLSALVEEHGRPRPESTSEVTIQIGKDPNPMINDGSAKLLERYRDVFAFNPFKILGIAPDIMEHKLYVDPNHKLV</sequence>
<gene>
    <name evidence="2" type="ORF">Cgig2_018928</name>
</gene>
<reference evidence="2" key="1">
    <citation type="submission" date="2022-04" db="EMBL/GenBank/DDBJ databases">
        <title>Carnegiea gigantea Genome sequencing and assembly v2.</title>
        <authorList>
            <person name="Copetti D."/>
            <person name="Sanderson M.J."/>
            <person name="Burquez A."/>
            <person name="Wojciechowski M.F."/>
        </authorList>
    </citation>
    <scope>NUCLEOTIDE SEQUENCE</scope>
    <source>
        <strain evidence="2">SGP5-SGP5p</strain>
        <tissue evidence="2">Aerial part</tissue>
    </source>
</reference>
<proteinExistence type="predicted"/>
<name>A0A9Q1K5N5_9CARY</name>
<dbReference type="EMBL" id="JAKOGI010000327">
    <property type="protein sequence ID" value="KAJ8436832.1"/>
    <property type="molecule type" value="Genomic_DNA"/>
</dbReference>
<comment type="caution">
    <text evidence="2">The sequence shown here is derived from an EMBL/GenBank/DDBJ whole genome shotgun (WGS) entry which is preliminary data.</text>
</comment>
<feature type="region of interest" description="Disordered" evidence="1">
    <location>
        <begin position="33"/>
        <end position="56"/>
    </location>
</feature>
<dbReference type="AlphaFoldDB" id="A0A9Q1K5N5"/>
<organism evidence="2 3">
    <name type="scientific">Carnegiea gigantea</name>
    <dbReference type="NCBI Taxonomy" id="171969"/>
    <lineage>
        <taxon>Eukaryota</taxon>
        <taxon>Viridiplantae</taxon>
        <taxon>Streptophyta</taxon>
        <taxon>Embryophyta</taxon>
        <taxon>Tracheophyta</taxon>
        <taxon>Spermatophyta</taxon>
        <taxon>Magnoliopsida</taxon>
        <taxon>eudicotyledons</taxon>
        <taxon>Gunneridae</taxon>
        <taxon>Pentapetalae</taxon>
        <taxon>Caryophyllales</taxon>
        <taxon>Cactineae</taxon>
        <taxon>Cactaceae</taxon>
        <taxon>Cactoideae</taxon>
        <taxon>Echinocereeae</taxon>
        <taxon>Carnegiea</taxon>
    </lineage>
</organism>
<evidence type="ECO:0000313" key="3">
    <source>
        <dbReference type="Proteomes" id="UP001153076"/>
    </source>
</evidence>
<evidence type="ECO:0000313" key="2">
    <source>
        <dbReference type="EMBL" id="KAJ8436832.1"/>
    </source>
</evidence>
<accession>A0A9Q1K5N5</accession>
<feature type="compositionally biased region" description="Basic and acidic residues" evidence="1">
    <location>
        <begin position="127"/>
        <end position="145"/>
    </location>
</feature>
<dbReference type="OrthoDB" id="1752268at2759"/>
<dbReference type="Proteomes" id="UP001153076">
    <property type="component" value="Unassembled WGS sequence"/>
</dbReference>
<protein>
    <submittedName>
        <fullName evidence="2">Uncharacterized protein</fullName>
    </submittedName>
</protein>
<keyword evidence="3" id="KW-1185">Reference proteome</keyword>
<feature type="region of interest" description="Disordered" evidence="1">
    <location>
        <begin position="119"/>
        <end position="145"/>
    </location>
</feature>
<evidence type="ECO:0000256" key="1">
    <source>
        <dbReference type="SAM" id="MobiDB-lite"/>
    </source>
</evidence>